<dbReference type="InterPro" id="IPR044204">
    <property type="entry name" value="IWS1/2"/>
</dbReference>
<evidence type="ECO:0000256" key="1">
    <source>
        <dbReference type="SAM" id="MobiDB-lite"/>
    </source>
</evidence>
<feature type="region of interest" description="Disordered" evidence="1">
    <location>
        <begin position="92"/>
        <end position="174"/>
    </location>
</feature>
<comment type="caution">
    <text evidence="2">The sequence shown here is derived from an EMBL/GenBank/DDBJ whole genome shotgun (WGS) entry which is preliminary data.</text>
</comment>
<name>A0AAP0KH71_9MAGN</name>
<evidence type="ECO:0000313" key="2">
    <source>
        <dbReference type="EMBL" id="KAK9151232.1"/>
    </source>
</evidence>
<evidence type="ECO:0000313" key="3">
    <source>
        <dbReference type="Proteomes" id="UP001420932"/>
    </source>
</evidence>
<dbReference type="Proteomes" id="UP001420932">
    <property type="component" value="Unassembled WGS sequence"/>
</dbReference>
<protein>
    <submittedName>
        <fullName evidence="2">Uncharacterized protein</fullName>
    </submittedName>
</protein>
<reference evidence="2 3" key="1">
    <citation type="submission" date="2024-01" db="EMBL/GenBank/DDBJ databases">
        <title>Genome assemblies of Stephania.</title>
        <authorList>
            <person name="Yang L."/>
        </authorList>
    </citation>
    <scope>NUCLEOTIDE SEQUENCE [LARGE SCALE GENOMIC DNA]</scope>
    <source>
        <strain evidence="2">YNDBR</strain>
        <tissue evidence="2">Leaf</tissue>
    </source>
</reference>
<keyword evidence="3" id="KW-1185">Reference proteome</keyword>
<feature type="region of interest" description="Disordered" evidence="1">
    <location>
        <begin position="188"/>
        <end position="212"/>
    </location>
</feature>
<gene>
    <name evidence="2" type="ORF">Syun_009541</name>
</gene>
<proteinExistence type="predicted"/>
<organism evidence="2 3">
    <name type="scientific">Stephania yunnanensis</name>
    <dbReference type="NCBI Taxonomy" id="152371"/>
    <lineage>
        <taxon>Eukaryota</taxon>
        <taxon>Viridiplantae</taxon>
        <taxon>Streptophyta</taxon>
        <taxon>Embryophyta</taxon>
        <taxon>Tracheophyta</taxon>
        <taxon>Spermatophyta</taxon>
        <taxon>Magnoliopsida</taxon>
        <taxon>Ranunculales</taxon>
        <taxon>Menispermaceae</taxon>
        <taxon>Menispermoideae</taxon>
        <taxon>Cissampelideae</taxon>
        <taxon>Stephania</taxon>
    </lineage>
</organism>
<accession>A0AAP0KH71</accession>
<dbReference type="PANTHER" id="PTHR47350">
    <property type="entry name" value="PROTEIN IWS1 HOMOLOG 1"/>
    <property type="match status" value="1"/>
</dbReference>
<feature type="compositionally biased region" description="Basic and acidic residues" evidence="1">
    <location>
        <begin position="119"/>
        <end position="137"/>
    </location>
</feature>
<dbReference type="PANTHER" id="PTHR47350:SF4">
    <property type="entry name" value="PROTEIN IWS1 HOMOLOG 1"/>
    <property type="match status" value="1"/>
</dbReference>
<dbReference type="GO" id="GO:0009742">
    <property type="term" value="P:brassinosteroid mediated signaling pathway"/>
    <property type="evidence" value="ECO:0007669"/>
    <property type="project" value="InterPro"/>
</dbReference>
<dbReference type="GO" id="GO:0032784">
    <property type="term" value="P:regulation of DNA-templated transcription elongation"/>
    <property type="evidence" value="ECO:0007669"/>
    <property type="project" value="InterPro"/>
</dbReference>
<feature type="compositionally biased region" description="Basic and acidic residues" evidence="1">
    <location>
        <begin position="200"/>
        <end position="212"/>
    </location>
</feature>
<dbReference type="EMBL" id="JBBNAF010000004">
    <property type="protein sequence ID" value="KAK9151232.1"/>
    <property type="molecule type" value="Genomic_DNA"/>
</dbReference>
<dbReference type="AlphaFoldDB" id="A0AAP0KH71"/>
<sequence length="419" mass="46922">MVAVVEQLTRQNRSVVGSAYGSYPPLREDGFVGSRGDGGIPIADRESSCVGVRRTCADLQVIVSMALSIIFGGVRSGVCACLVREEEREKKKSGFRPSALRGGDEKYYARGGRATKGSFSERDWRGGHGSEQGRQHDVTVQTPVHEFDDSGSKATPRKRLVKKSGDRERTPDFGIEDEEPAFMRDVFASEPPSSQKRKWSKEDGFRKKEKKLKGDKEFDKGGSLSAIYPGRDREMKELWDTVAGGFEDDQESVRTMDDDNFIDDDWSGSGVVSYNPRAEVLWLRGAKEKWLTGEVDTVRVILEQAYAAITNSKEILLAAIQTESRHGNKKESDILMARQKTLFVGCTRFTNFSKLTCRRLLTSTRIQSGVKINVKHLVPYYGDTSDDDNSRANCVHPGENDEVHKSLMEVLYFKCYILV</sequence>